<dbReference type="VEuPathDB" id="TrichDB:TRFO_23578"/>
<dbReference type="GeneID" id="94837936"/>
<dbReference type="Gene3D" id="3.40.50.1820">
    <property type="entry name" value="alpha/beta hydrolase"/>
    <property type="match status" value="1"/>
</dbReference>
<dbReference type="Pfam" id="PF10142">
    <property type="entry name" value="PhoPQ_related"/>
    <property type="match status" value="1"/>
</dbReference>
<dbReference type="SUPFAM" id="SSF53474">
    <property type="entry name" value="alpha/beta-Hydrolases"/>
    <property type="match status" value="1"/>
</dbReference>
<evidence type="ECO:0000313" key="2">
    <source>
        <dbReference type="EMBL" id="OHT08043.1"/>
    </source>
</evidence>
<dbReference type="InterPro" id="IPR052920">
    <property type="entry name" value="DNA-binding_regulatory"/>
</dbReference>
<feature type="domain" description="Serine aminopeptidase S33" evidence="1">
    <location>
        <begin position="67"/>
        <end position="173"/>
    </location>
</feature>
<comment type="caution">
    <text evidence="2">The sequence shown here is derived from an EMBL/GenBank/DDBJ whole genome shotgun (WGS) entry which is preliminary data.</text>
</comment>
<dbReference type="PANTHER" id="PTHR43358">
    <property type="entry name" value="ALPHA/BETA-HYDROLASE"/>
    <property type="match status" value="1"/>
</dbReference>
<proteinExistence type="predicted"/>
<dbReference type="InterPro" id="IPR009199">
    <property type="entry name" value="PhoPQ-act_pathogen-rel_PqaA"/>
</dbReference>
<reference evidence="2" key="1">
    <citation type="submission" date="2016-10" db="EMBL/GenBank/DDBJ databases">
        <authorList>
            <person name="Benchimol M."/>
            <person name="Almeida L.G."/>
            <person name="Vasconcelos A.T."/>
            <person name="Perreira-Neves A."/>
            <person name="Rosa I.A."/>
            <person name="Tasca T."/>
            <person name="Bogo M.R."/>
            <person name="de Souza W."/>
        </authorList>
    </citation>
    <scope>NUCLEOTIDE SEQUENCE [LARGE SCALE GENOMIC DNA]</scope>
    <source>
        <strain evidence="2">K</strain>
    </source>
</reference>
<name>A0A1J4K9Y9_9EUKA</name>
<dbReference type="RefSeq" id="XP_068361179.1">
    <property type="nucleotide sequence ID" value="XM_068503232.1"/>
</dbReference>
<gene>
    <name evidence="2" type="ORF">TRFO_23578</name>
</gene>
<dbReference type="Proteomes" id="UP000179807">
    <property type="component" value="Unassembled WGS sequence"/>
</dbReference>
<protein>
    <submittedName>
        <fullName evidence="2">Clan SC, family S9, unassigned serine peptidase</fullName>
    </submittedName>
</protein>
<accession>A0A1J4K9Y9</accession>
<evidence type="ECO:0000313" key="3">
    <source>
        <dbReference type="Proteomes" id="UP000179807"/>
    </source>
</evidence>
<dbReference type="InterPro" id="IPR022742">
    <property type="entry name" value="Hydrolase_4"/>
</dbReference>
<dbReference type="OrthoDB" id="10249433at2759"/>
<dbReference type="Pfam" id="PF12146">
    <property type="entry name" value="Hydrolase_4"/>
    <property type="match status" value="1"/>
</dbReference>
<dbReference type="AlphaFoldDB" id="A0A1J4K9Y9"/>
<organism evidence="2 3">
    <name type="scientific">Tritrichomonas foetus</name>
    <dbReference type="NCBI Taxonomy" id="1144522"/>
    <lineage>
        <taxon>Eukaryota</taxon>
        <taxon>Metamonada</taxon>
        <taxon>Parabasalia</taxon>
        <taxon>Tritrichomonadida</taxon>
        <taxon>Tritrichomonadidae</taxon>
        <taxon>Tritrichomonas</taxon>
    </lineage>
</organism>
<dbReference type="PANTHER" id="PTHR43358:SF4">
    <property type="entry name" value="ALPHA_BETA HYDROLASE FOLD-1 DOMAIN-CONTAINING PROTEIN"/>
    <property type="match status" value="1"/>
</dbReference>
<evidence type="ECO:0000259" key="1">
    <source>
        <dbReference type="Pfam" id="PF12146"/>
    </source>
</evidence>
<dbReference type="EMBL" id="MLAK01000679">
    <property type="protein sequence ID" value="OHT08043.1"/>
    <property type="molecule type" value="Genomic_DNA"/>
</dbReference>
<sequence>MQITEGIRAICRPPRAIYPIEQLPTTVPVPNYGDVTRHPVEFKNCRGETIIGSYYPPNEEIENQPCVIYLHGNASCQLEGVFLIPVFVPIGVSVLCIDTSGSGLSGGDYISLGLFERDDVLAAISHIREKFNVGKVALWGRSMGASTVFISLGSDPTISGAVADSPFSSLEQIIRELAGMFMVPGCLLTPAVWFVKNKIKKIANFDIYDVEPIKYAKESDAPIYIIHGAHDDFIDKEHSKRLYQAYRGEDKKIVICRGHHDTERPMKVQIDAIKFIAGLFDITITENDIPELIKSADHHFSSVSEMLTDVE</sequence>
<keyword evidence="3" id="KW-1185">Reference proteome</keyword>
<dbReference type="InterPro" id="IPR029058">
    <property type="entry name" value="AB_hydrolase_fold"/>
</dbReference>